<dbReference type="Pfam" id="PF12833">
    <property type="entry name" value="HTH_18"/>
    <property type="match status" value="1"/>
</dbReference>
<dbReference type="InterPro" id="IPR009594">
    <property type="entry name" value="Tscrpt_reg_HTH_AraC_N"/>
</dbReference>
<dbReference type="SMART" id="SM00342">
    <property type="entry name" value="HTH_ARAC"/>
    <property type="match status" value="1"/>
</dbReference>
<dbReference type="InterPro" id="IPR018060">
    <property type="entry name" value="HTH_AraC"/>
</dbReference>
<evidence type="ECO:0000313" key="5">
    <source>
        <dbReference type="Proteomes" id="UP001242480"/>
    </source>
</evidence>
<dbReference type="PANTHER" id="PTHR43436:SF1">
    <property type="entry name" value="TRANSCRIPTIONAL REGULATORY PROTEIN"/>
    <property type="match status" value="1"/>
</dbReference>
<dbReference type="PANTHER" id="PTHR43436">
    <property type="entry name" value="ARAC-FAMILY TRANSCRIPTIONAL REGULATOR"/>
    <property type="match status" value="1"/>
</dbReference>
<keyword evidence="1" id="KW-0805">Transcription regulation</keyword>
<dbReference type="SUPFAM" id="SSF46689">
    <property type="entry name" value="Homeodomain-like"/>
    <property type="match status" value="2"/>
</dbReference>
<dbReference type="PROSITE" id="PS01124">
    <property type="entry name" value="HTH_ARAC_FAMILY_2"/>
    <property type="match status" value="1"/>
</dbReference>
<evidence type="ECO:0000313" key="4">
    <source>
        <dbReference type="EMBL" id="MDQ0475038.1"/>
    </source>
</evidence>
<dbReference type="EMBL" id="JAUSVX010000029">
    <property type="protein sequence ID" value="MDQ0475038.1"/>
    <property type="molecule type" value="Genomic_DNA"/>
</dbReference>
<comment type="caution">
    <text evidence="4">The sequence shown here is derived from an EMBL/GenBank/DDBJ whole genome shotgun (WGS) entry which is preliminary data.</text>
</comment>
<keyword evidence="5" id="KW-1185">Reference proteome</keyword>
<proteinExistence type="predicted"/>
<dbReference type="Gene3D" id="1.10.10.60">
    <property type="entry name" value="Homeodomain-like"/>
    <property type="match status" value="2"/>
</dbReference>
<dbReference type="Proteomes" id="UP001242480">
    <property type="component" value="Unassembled WGS sequence"/>
</dbReference>
<dbReference type="Pfam" id="PF06719">
    <property type="entry name" value="AraC_N"/>
    <property type="match status" value="1"/>
</dbReference>
<dbReference type="RefSeq" id="WP_307285675.1">
    <property type="nucleotide sequence ID" value="NZ_JAUSVX010000029.1"/>
</dbReference>
<protein>
    <submittedName>
        <fullName evidence="4">AraC-like DNA-binding protein</fullName>
    </submittedName>
</protein>
<evidence type="ECO:0000256" key="2">
    <source>
        <dbReference type="ARBA" id="ARBA00023163"/>
    </source>
</evidence>
<reference evidence="4 5" key="1">
    <citation type="submission" date="2023-07" db="EMBL/GenBank/DDBJ databases">
        <title>Genomic Encyclopedia of Type Strains, Phase IV (KMG-IV): sequencing the most valuable type-strain genomes for metagenomic binning, comparative biology and taxonomic classification.</title>
        <authorList>
            <person name="Goeker M."/>
        </authorList>
    </citation>
    <scope>NUCLEOTIDE SEQUENCE [LARGE SCALE GENOMIC DNA]</scope>
    <source>
        <strain evidence="4 5">DSM 19619</strain>
    </source>
</reference>
<accession>A0ABU0JL82</accession>
<keyword evidence="2" id="KW-0804">Transcription</keyword>
<evidence type="ECO:0000256" key="1">
    <source>
        <dbReference type="ARBA" id="ARBA00023015"/>
    </source>
</evidence>
<name>A0ABU0JL82_9HYPH</name>
<dbReference type="InterPro" id="IPR009057">
    <property type="entry name" value="Homeodomain-like_sf"/>
</dbReference>
<gene>
    <name evidence="4" type="ORF">QO011_008080</name>
</gene>
<sequence length="304" mass="33218">MDQSISDLRDAIARHCRGARCATAVPRLTLLRSDAPTLPMATIHQPVLCIIAQGRKRLMLGESLYEYDAAKYLIVSVDLPVTGGVCEASAEEPYLALSLALDPAALAAMLIDMAEEHGEPELTPGIAVTAVTADLLDPAVRLVRLLDRPRDIAMLAPLIEREMLYRLLTGEQGALLRQIALADSRLSRVSRAIAWIRGNYAQPFHMEVVADIAGMSLSSLHRHFKAVTTMSPLQYQKQVRLQEARRLLLAQRADAAHIGFSVGYDSPSQFSREYARLFGSPPARDAARLRGLSNAAGLPFSQVV</sequence>
<evidence type="ECO:0000259" key="3">
    <source>
        <dbReference type="PROSITE" id="PS01124"/>
    </source>
</evidence>
<organism evidence="4 5">
    <name type="scientific">Labrys wisconsinensis</name>
    <dbReference type="NCBI Taxonomy" id="425677"/>
    <lineage>
        <taxon>Bacteria</taxon>
        <taxon>Pseudomonadati</taxon>
        <taxon>Pseudomonadota</taxon>
        <taxon>Alphaproteobacteria</taxon>
        <taxon>Hyphomicrobiales</taxon>
        <taxon>Xanthobacteraceae</taxon>
        <taxon>Labrys</taxon>
    </lineage>
</organism>
<feature type="domain" description="HTH araC/xylS-type" evidence="3">
    <location>
        <begin position="190"/>
        <end position="288"/>
    </location>
</feature>